<organism evidence="2">
    <name type="scientific">Timema poppense</name>
    <name type="common">Walking stick</name>
    <dbReference type="NCBI Taxonomy" id="170557"/>
    <lineage>
        <taxon>Eukaryota</taxon>
        <taxon>Metazoa</taxon>
        <taxon>Ecdysozoa</taxon>
        <taxon>Arthropoda</taxon>
        <taxon>Hexapoda</taxon>
        <taxon>Insecta</taxon>
        <taxon>Pterygota</taxon>
        <taxon>Neoptera</taxon>
        <taxon>Polyneoptera</taxon>
        <taxon>Phasmatodea</taxon>
        <taxon>Timematodea</taxon>
        <taxon>Timematoidea</taxon>
        <taxon>Timematidae</taxon>
        <taxon>Timema</taxon>
    </lineage>
</organism>
<dbReference type="EMBL" id="OD012819">
    <property type="protein sequence ID" value="CAD7417153.1"/>
    <property type="molecule type" value="Genomic_DNA"/>
</dbReference>
<evidence type="ECO:0000256" key="1">
    <source>
        <dbReference type="SAM" id="MobiDB-lite"/>
    </source>
</evidence>
<feature type="compositionally biased region" description="Basic and acidic residues" evidence="1">
    <location>
        <begin position="13"/>
        <end position="32"/>
    </location>
</feature>
<reference evidence="2" key="1">
    <citation type="submission" date="2020-11" db="EMBL/GenBank/DDBJ databases">
        <authorList>
            <person name="Tran Van P."/>
        </authorList>
    </citation>
    <scope>NUCLEOTIDE SEQUENCE</scope>
</reference>
<evidence type="ECO:0000313" key="2">
    <source>
        <dbReference type="EMBL" id="CAD7417153.1"/>
    </source>
</evidence>
<proteinExistence type="predicted"/>
<gene>
    <name evidence="2" type="ORF">TPSB3V08_LOCUS11563</name>
</gene>
<feature type="region of interest" description="Disordered" evidence="1">
    <location>
        <begin position="1"/>
        <end position="53"/>
    </location>
</feature>
<accession>A0A7R9HCV0</accession>
<protein>
    <submittedName>
        <fullName evidence="2">Uncharacterized protein</fullName>
    </submittedName>
</protein>
<name>A0A7R9HCV0_TIMPO</name>
<sequence>MVQRKTYNMGENNKSDKDNRISTMKSDIKKNNDPLQPTFTPGSKKDETKSSDTANKLTDVPFYKLIAAGKIRLPAVISTLKKPEGGITTCWKESAQLLMDVLLPDDNPEERDEENEKDRQNMKMAYKNENVIVEPVTQDKIKRLKAGMRRKKAPGPDGIRWYDILGFGLEPGLLEIEALPEVVGMVAFADDLLIVVEARCLAPRLRGTEEGLWILA</sequence>
<dbReference type="AlphaFoldDB" id="A0A7R9HCV0"/>
<feature type="compositionally biased region" description="Polar residues" evidence="1">
    <location>
        <begin position="1"/>
        <end position="12"/>
    </location>
</feature>